<dbReference type="Proteomes" id="UP000236732">
    <property type="component" value="Unassembled WGS sequence"/>
</dbReference>
<protein>
    <submittedName>
        <fullName evidence="1">Uncharacterized protein</fullName>
    </submittedName>
</protein>
<accession>A0A1H6F192</accession>
<dbReference type="RefSeq" id="WP_146104270.1">
    <property type="nucleotide sequence ID" value="NZ_FNVT01000048.1"/>
</dbReference>
<evidence type="ECO:0000313" key="1">
    <source>
        <dbReference type="EMBL" id="SEH03928.1"/>
    </source>
</evidence>
<gene>
    <name evidence="1" type="ORF">SAMN05444920_14820</name>
</gene>
<organism evidence="1 2">
    <name type="scientific">Nonomuraea solani</name>
    <dbReference type="NCBI Taxonomy" id="1144553"/>
    <lineage>
        <taxon>Bacteria</taxon>
        <taxon>Bacillati</taxon>
        <taxon>Actinomycetota</taxon>
        <taxon>Actinomycetes</taxon>
        <taxon>Streptosporangiales</taxon>
        <taxon>Streptosporangiaceae</taxon>
        <taxon>Nonomuraea</taxon>
    </lineage>
</organism>
<name>A0A1H6F192_9ACTN</name>
<evidence type="ECO:0000313" key="2">
    <source>
        <dbReference type="Proteomes" id="UP000236732"/>
    </source>
</evidence>
<dbReference type="EMBL" id="FNVT01000048">
    <property type="protein sequence ID" value="SEH03928.1"/>
    <property type="molecule type" value="Genomic_DNA"/>
</dbReference>
<reference evidence="1 2" key="1">
    <citation type="submission" date="2016-10" db="EMBL/GenBank/DDBJ databases">
        <authorList>
            <person name="de Groot N.N."/>
        </authorList>
    </citation>
    <scope>NUCLEOTIDE SEQUENCE [LARGE SCALE GENOMIC DNA]</scope>
    <source>
        <strain evidence="1 2">CGMCC 4.7037</strain>
    </source>
</reference>
<proteinExistence type="predicted"/>
<dbReference type="AlphaFoldDB" id="A0A1H6F192"/>
<keyword evidence="2" id="KW-1185">Reference proteome</keyword>
<dbReference type="OrthoDB" id="3304871at2"/>
<sequence>MTDLSDRHVEAPMISPRTTMTEPLWRPFEEDPLLTPTMALGWDATTSYDRDRLARYLGALVSARRAPVHVNVAFNAVYFGYDVSTGGYVGGPLDLFAFPQVRLGESTEALPVGAMVNIDAGDQPLFAEIVYKERAHPALEADGAMPDWLSGAPSGMTGPGTRHALADRPVVRERLIIDPDAFGQGLSVTPSRLERLRQRGRWLDTDGHLLLDAHYATPRDAELDDIAFYAQYLLTRGRDLLRSAAAPLPLTTVLSDDASEEQLAAALVGMLRTVADALASLPELRIWHGYAFTRRSLTARLRDTGPLGGDDLGTLAVQLARNAVPSRLNRWAPSRRVTYTAVGPRLRGVRDGGTQLSGVDYALTVCHANAVISDYARREMNEKTGLLPGQVHLRLDDPGQGGGVWRAEHPDSKYVQIDVTEPLGLGWLSTLPPKSELARPEPQPDPILELGPELIMVQPESEDAGGLGELTITDSQITWTQALRLIHLLEGRMPLPAAICTQMRDAGLSGVRLRLMLSHDGYDLDSAEATQTVETDLFANPQMTRIEWPLEFFAGIVLTCTWGRGAGTVRASTALLERPVTIDEMTIEHRYDPRIVTRDAGPGQPRHTGRLAGTEALTLPQRVLRAVRRLGLLDPAGRAVLCRAHLPAAVYGTAEDHAIAELEGVVDALLATGDLRGDVGSVSASGQLCWPLTPGAPTVPLVIYEPRPVQGPARPVASSRRGQLQSRFVRAHPVAGHLRRIGDLGWKSREEARQAYREDRARFRLAGPAELPDGYTYIRPHSRGTS</sequence>